<dbReference type="PANTHER" id="PTHR44916:SF1">
    <property type="entry name" value="CHAPERONE DNAJ-DOMAIN SUPERFAMILY PROTEIN-RELATED"/>
    <property type="match status" value="1"/>
</dbReference>
<sequence>MGRKKKSRASTNEEDEIESGNDGRSPETSLYQVLGVERTATSQEIRKAYHKLALRLHPDKNQDDMEAKEKFQQLQKVISILGDEEKRAVYDQTGSVDGADLSGDVFENLRDFFKAMFKKVTEADIEEFEADYRGSETEKKDLLELFTKFKGKMNRLFCSMICSDPKLDSHRFKDILDEAIAAGDVKSSKAYEKWAKKISETEPPTNPSRKRRKSAKDSEPDLCMLIAQRRDERKVKVDSMFSSLISRYGGNAEAEPTEEEFEAAQRRIESKRQSKKSRK</sequence>
<proteinExistence type="predicted"/>
<protein>
    <submittedName>
        <fullName evidence="5">Chaperone protein dnaJ 6-like</fullName>
    </submittedName>
</protein>
<accession>A0ABM0V8S0</accession>
<dbReference type="Pfam" id="PF23302">
    <property type="entry name" value="HTH_DNAJC9"/>
    <property type="match status" value="1"/>
</dbReference>
<keyword evidence="4" id="KW-1185">Reference proteome</keyword>
<dbReference type="InterPro" id="IPR042977">
    <property type="entry name" value="AtJ6-like"/>
</dbReference>
<dbReference type="InterPro" id="IPR001623">
    <property type="entry name" value="DnaJ_domain"/>
</dbReference>
<reference evidence="5" key="2">
    <citation type="submission" date="2025-08" db="UniProtKB">
        <authorList>
            <consortium name="RefSeq"/>
        </authorList>
    </citation>
    <scope>IDENTIFICATION</scope>
    <source>
        <tissue evidence="5">Leaf</tissue>
    </source>
</reference>
<dbReference type="PRINTS" id="PR00625">
    <property type="entry name" value="JDOMAIN"/>
</dbReference>
<organism evidence="4 5">
    <name type="scientific">Camelina sativa</name>
    <name type="common">False flax</name>
    <name type="synonym">Myagrum sativum</name>
    <dbReference type="NCBI Taxonomy" id="90675"/>
    <lineage>
        <taxon>Eukaryota</taxon>
        <taxon>Viridiplantae</taxon>
        <taxon>Streptophyta</taxon>
        <taxon>Embryophyta</taxon>
        <taxon>Tracheophyta</taxon>
        <taxon>Spermatophyta</taxon>
        <taxon>Magnoliopsida</taxon>
        <taxon>eudicotyledons</taxon>
        <taxon>Gunneridae</taxon>
        <taxon>Pentapetalae</taxon>
        <taxon>rosids</taxon>
        <taxon>malvids</taxon>
        <taxon>Brassicales</taxon>
        <taxon>Brassicaceae</taxon>
        <taxon>Camelineae</taxon>
        <taxon>Camelina</taxon>
    </lineage>
</organism>
<dbReference type="InterPro" id="IPR056453">
    <property type="entry name" value="HTH_DNAJC9"/>
</dbReference>
<gene>
    <name evidence="5" type="primary">LOC104734705</name>
</gene>
<feature type="domain" description="J" evidence="3">
    <location>
        <begin position="29"/>
        <end position="94"/>
    </location>
</feature>
<dbReference type="InterPro" id="IPR036869">
    <property type="entry name" value="J_dom_sf"/>
</dbReference>
<evidence type="ECO:0000259" key="3">
    <source>
        <dbReference type="PROSITE" id="PS50076"/>
    </source>
</evidence>
<dbReference type="CDD" id="cd06257">
    <property type="entry name" value="DnaJ"/>
    <property type="match status" value="1"/>
</dbReference>
<name>A0ABM0V8S0_CAMSA</name>
<keyword evidence="1" id="KW-0175">Coiled coil</keyword>
<reference evidence="4" key="1">
    <citation type="journal article" date="2014" name="Nat. Commun.">
        <title>The emerging biofuel crop Camelina sativa retains a highly undifferentiated hexaploid genome structure.</title>
        <authorList>
            <person name="Kagale S."/>
            <person name="Koh C."/>
            <person name="Nixon J."/>
            <person name="Bollina V."/>
            <person name="Clarke W.E."/>
            <person name="Tuteja R."/>
            <person name="Spillane C."/>
            <person name="Robinson S.J."/>
            <person name="Links M.G."/>
            <person name="Clarke C."/>
            <person name="Higgins E.E."/>
            <person name="Huebert T."/>
            <person name="Sharpe A.G."/>
            <person name="Parkin I.A."/>
        </authorList>
    </citation>
    <scope>NUCLEOTIDE SEQUENCE [LARGE SCALE GENOMIC DNA]</scope>
    <source>
        <strain evidence="4">cv. DH55</strain>
    </source>
</reference>
<dbReference type="Gene3D" id="1.10.287.110">
    <property type="entry name" value="DnaJ domain"/>
    <property type="match status" value="1"/>
</dbReference>
<dbReference type="SMART" id="SM00271">
    <property type="entry name" value="DnaJ"/>
    <property type="match status" value="1"/>
</dbReference>
<feature type="region of interest" description="Disordered" evidence="2">
    <location>
        <begin position="1"/>
        <end position="30"/>
    </location>
</feature>
<dbReference type="SUPFAM" id="SSF46565">
    <property type="entry name" value="Chaperone J-domain"/>
    <property type="match status" value="1"/>
</dbReference>
<feature type="region of interest" description="Disordered" evidence="2">
    <location>
        <begin position="197"/>
        <end position="222"/>
    </location>
</feature>
<dbReference type="PANTHER" id="PTHR44916">
    <property type="entry name" value="CHAPERONE DNAJ-DOMAIN SUPERFAMILY PROTEIN-RELATED"/>
    <property type="match status" value="1"/>
</dbReference>
<feature type="region of interest" description="Disordered" evidence="2">
    <location>
        <begin position="248"/>
        <end position="279"/>
    </location>
</feature>
<dbReference type="Pfam" id="PF00226">
    <property type="entry name" value="DnaJ"/>
    <property type="match status" value="1"/>
</dbReference>
<dbReference type="RefSeq" id="XP_010452637.1">
    <property type="nucleotide sequence ID" value="XM_010454335.2"/>
</dbReference>
<evidence type="ECO:0000313" key="4">
    <source>
        <dbReference type="Proteomes" id="UP000694864"/>
    </source>
</evidence>
<dbReference type="PROSITE" id="PS50076">
    <property type="entry name" value="DNAJ_2"/>
    <property type="match status" value="1"/>
</dbReference>
<dbReference type="GeneID" id="104734705"/>
<evidence type="ECO:0000256" key="2">
    <source>
        <dbReference type="SAM" id="MobiDB-lite"/>
    </source>
</evidence>
<evidence type="ECO:0000313" key="5">
    <source>
        <dbReference type="RefSeq" id="XP_010452637.1"/>
    </source>
</evidence>
<dbReference type="Proteomes" id="UP000694864">
    <property type="component" value="Chromosome 13"/>
</dbReference>
<feature type="compositionally biased region" description="Basic and acidic residues" evidence="2">
    <location>
        <begin position="263"/>
        <end position="272"/>
    </location>
</feature>
<feature type="coiled-coil region" evidence="1">
    <location>
        <begin position="118"/>
        <end position="145"/>
    </location>
</feature>
<evidence type="ECO:0000256" key="1">
    <source>
        <dbReference type="SAM" id="Coils"/>
    </source>
</evidence>